<organism evidence="2 3">
    <name type="scientific">Ignatzschineria rhizosphaerae</name>
    <dbReference type="NCBI Taxonomy" id="2923279"/>
    <lineage>
        <taxon>Bacteria</taxon>
        <taxon>Pseudomonadati</taxon>
        <taxon>Pseudomonadota</taxon>
        <taxon>Gammaproteobacteria</taxon>
        <taxon>Cardiobacteriales</taxon>
        <taxon>Ignatzschineriaceae</taxon>
        <taxon>Ignatzschineria</taxon>
    </lineage>
</organism>
<feature type="transmembrane region" description="Helical" evidence="1">
    <location>
        <begin position="358"/>
        <end position="383"/>
    </location>
</feature>
<feature type="transmembrane region" description="Helical" evidence="1">
    <location>
        <begin position="47"/>
        <end position="71"/>
    </location>
</feature>
<protein>
    <recommendedName>
        <fullName evidence="4">Beta-carotene 15,15'-monooxygenase</fullName>
    </recommendedName>
</protein>
<evidence type="ECO:0000313" key="2">
    <source>
        <dbReference type="EMBL" id="UNM96617.1"/>
    </source>
</evidence>
<accession>A0ABY3X586</accession>
<keyword evidence="3" id="KW-1185">Reference proteome</keyword>
<name>A0ABY3X586_9GAMM</name>
<keyword evidence="1" id="KW-0812">Transmembrane</keyword>
<reference evidence="2 3" key="1">
    <citation type="submission" date="2022-03" db="EMBL/GenBank/DDBJ databases">
        <title>Ignatzschineria rhizosphaerae HR5S32.</title>
        <authorList>
            <person name="Sun J.Q."/>
            <person name="Feng J.Y."/>
        </authorList>
    </citation>
    <scope>NUCLEOTIDE SEQUENCE [LARGE SCALE GENOMIC DNA]</scope>
    <source>
        <strain evidence="2 3">HR5S32</strain>
    </source>
</reference>
<feature type="transmembrane region" description="Helical" evidence="1">
    <location>
        <begin position="212"/>
        <end position="233"/>
    </location>
</feature>
<proteinExistence type="predicted"/>
<evidence type="ECO:0008006" key="4">
    <source>
        <dbReference type="Google" id="ProtNLM"/>
    </source>
</evidence>
<feature type="transmembrane region" description="Helical" evidence="1">
    <location>
        <begin position="330"/>
        <end position="352"/>
    </location>
</feature>
<gene>
    <name evidence="2" type="ORF">MMG00_01775</name>
</gene>
<feature type="transmembrane region" description="Helical" evidence="1">
    <location>
        <begin position="183"/>
        <end position="206"/>
    </location>
</feature>
<keyword evidence="1" id="KW-0472">Membrane</keyword>
<feature type="transmembrane region" description="Helical" evidence="1">
    <location>
        <begin position="296"/>
        <end position="318"/>
    </location>
</feature>
<dbReference type="RefSeq" id="WP_242150537.1">
    <property type="nucleotide sequence ID" value="NZ_CP093379.1"/>
</dbReference>
<evidence type="ECO:0000313" key="3">
    <source>
        <dbReference type="Proteomes" id="UP000829542"/>
    </source>
</evidence>
<dbReference type="Proteomes" id="UP000829542">
    <property type="component" value="Chromosome"/>
</dbReference>
<feature type="transmembrane region" description="Helical" evidence="1">
    <location>
        <begin position="133"/>
        <end position="155"/>
    </location>
</feature>
<keyword evidence="1" id="KW-1133">Transmembrane helix</keyword>
<feature type="transmembrane region" description="Helical" evidence="1">
    <location>
        <begin position="83"/>
        <end position="113"/>
    </location>
</feature>
<feature type="transmembrane region" description="Helical" evidence="1">
    <location>
        <begin position="245"/>
        <end position="268"/>
    </location>
</feature>
<dbReference type="EMBL" id="CP093379">
    <property type="protein sequence ID" value="UNM96617.1"/>
    <property type="molecule type" value="Genomic_DNA"/>
</dbReference>
<sequence>MQSHKTAATILASLTVIFYYLFSIGQQKLYIIFIYAKSYEGFTDIPINYLGLLYPFIINGAFLFILYRFFLSQFGVPVLSLKNILFAILLPLFYLISSEIINLLLSLLAFYFIQDSFTQIGLLSQAIYTFQAYFGSLLAIIFFLILVNLVVPYFLNTKSAHYINKADNHGNGHRPSKILMTSLLLALMIIITGHLSPYLLIPFVLLPSYEEAPYFSTLFSILYAMIFIGYFTAWSKNRLLKSLPLSLDAVINISFKICFLLSILWFLWDYLAEIINTFGDKNFIPDLNGIRPIRELSYSTSAGISTILLILAITLIVLIAQRLVTKRQQILHYGAMLLLFVIILYDAIAWGLSLRLILFQSGLFLFSTSLIILILSFIYPIIWQISTRKLSKKCSSFPNINE</sequence>
<evidence type="ECO:0000256" key="1">
    <source>
        <dbReference type="SAM" id="Phobius"/>
    </source>
</evidence>